<dbReference type="GO" id="GO:0000287">
    <property type="term" value="F:magnesium ion binding"/>
    <property type="evidence" value="ECO:0007669"/>
    <property type="project" value="InterPro"/>
</dbReference>
<evidence type="ECO:0000256" key="10">
    <source>
        <dbReference type="PIRSR" id="PIRSR001400-3"/>
    </source>
</evidence>
<evidence type="ECO:0000256" key="5">
    <source>
        <dbReference type="ARBA" id="ARBA00022525"/>
    </source>
</evidence>
<feature type="binding site" evidence="10">
    <location>
        <position position="278"/>
    </location>
    <ligand>
        <name>Mg(2+)</name>
        <dbReference type="ChEBI" id="CHEBI:18420"/>
    </ligand>
</feature>
<accession>A0A345T6T5</accession>
<keyword evidence="13" id="KW-0670">Pyruvate</keyword>
<organism evidence="13 14">
    <name type="scientific">Peterkaempfera bronchialis</name>
    <dbReference type="NCBI Taxonomy" id="2126346"/>
    <lineage>
        <taxon>Bacteria</taxon>
        <taxon>Bacillati</taxon>
        <taxon>Actinomycetota</taxon>
        <taxon>Actinomycetes</taxon>
        <taxon>Kitasatosporales</taxon>
        <taxon>Streptomycetaceae</taxon>
        <taxon>Peterkaempfera</taxon>
    </lineage>
</organism>
<feature type="domain" description="Enolase C-terminal TIM barrel" evidence="11">
    <location>
        <begin position="121"/>
        <end position="386"/>
    </location>
</feature>
<feature type="active site" description="Proton acceptor" evidence="9">
    <location>
        <position position="303"/>
    </location>
</feature>
<dbReference type="InterPro" id="IPR000941">
    <property type="entry name" value="Enolase"/>
</dbReference>
<dbReference type="InterPro" id="IPR020811">
    <property type="entry name" value="Enolase_N"/>
</dbReference>
<dbReference type="GO" id="GO:0006096">
    <property type="term" value="P:glycolytic process"/>
    <property type="evidence" value="ECO:0007669"/>
    <property type="project" value="UniProtKB-UniPathway"/>
</dbReference>
<dbReference type="Proteomes" id="UP000249340">
    <property type="component" value="Chromosome"/>
</dbReference>
<protein>
    <recommendedName>
        <fullName evidence="4">Enolase</fullName>
        <ecNumber evidence="3">4.2.1.11</ecNumber>
    </recommendedName>
</protein>
<comment type="cofactor">
    <cofactor evidence="10">
        <name>Mg(2+)</name>
        <dbReference type="ChEBI" id="CHEBI:18420"/>
    </cofactor>
    <text evidence="10">Mg(2+) is required for catalysis and for stabilizing the dimer.</text>
</comment>
<evidence type="ECO:0000256" key="9">
    <source>
        <dbReference type="PIRSR" id="PIRSR001400-1"/>
    </source>
</evidence>
<dbReference type="EMBL" id="CP031264">
    <property type="protein sequence ID" value="AXI81690.1"/>
    <property type="molecule type" value="Genomic_DNA"/>
</dbReference>
<dbReference type="GO" id="GO:0000015">
    <property type="term" value="C:phosphopyruvate hydratase complex"/>
    <property type="evidence" value="ECO:0007669"/>
    <property type="project" value="InterPro"/>
</dbReference>
<dbReference type="EC" id="4.2.1.11" evidence="3"/>
<dbReference type="SUPFAM" id="SSF51604">
    <property type="entry name" value="Enolase C-terminal domain-like"/>
    <property type="match status" value="1"/>
</dbReference>
<feature type="active site" description="Proton donor" evidence="9">
    <location>
        <position position="190"/>
    </location>
</feature>
<evidence type="ECO:0000256" key="7">
    <source>
        <dbReference type="ARBA" id="ARBA00023152"/>
    </source>
</evidence>
<dbReference type="PANTHER" id="PTHR11902:SF1">
    <property type="entry name" value="ENOLASE"/>
    <property type="match status" value="1"/>
</dbReference>
<dbReference type="InterPro" id="IPR020810">
    <property type="entry name" value="Enolase_C"/>
</dbReference>
<dbReference type="OrthoDB" id="9804716at2"/>
<evidence type="ECO:0000313" key="14">
    <source>
        <dbReference type="Proteomes" id="UP000249340"/>
    </source>
</evidence>
<evidence type="ECO:0000256" key="4">
    <source>
        <dbReference type="ARBA" id="ARBA00017068"/>
    </source>
</evidence>
<keyword evidence="7" id="KW-0324">Glycolysis</keyword>
<evidence type="ECO:0000256" key="6">
    <source>
        <dbReference type="ARBA" id="ARBA00022842"/>
    </source>
</evidence>
<dbReference type="KEGG" id="stri:C7M71_026895"/>
<dbReference type="GO" id="GO:0004634">
    <property type="term" value="F:phosphopyruvate hydratase activity"/>
    <property type="evidence" value="ECO:0007669"/>
    <property type="project" value="UniProtKB-EC"/>
</dbReference>
<dbReference type="Gene3D" id="3.20.20.120">
    <property type="entry name" value="Enolase-like C-terminal domain"/>
    <property type="match status" value="1"/>
</dbReference>
<dbReference type="SMART" id="SM01192">
    <property type="entry name" value="Enolase_C"/>
    <property type="match status" value="1"/>
</dbReference>
<dbReference type="PRINTS" id="PR00148">
    <property type="entry name" value="ENOLASE"/>
</dbReference>
<feature type="domain" description="Enolase N-terminal" evidence="12">
    <location>
        <begin position="2"/>
        <end position="116"/>
    </location>
</feature>
<dbReference type="AlphaFoldDB" id="A0A345T6T5"/>
<dbReference type="InterPro" id="IPR029017">
    <property type="entry name" value="Enolase-like_N"/>
</dbReference>
<dbReference type="PIRSF" id="PIRSF001400">
    <property type="entry name" value="Enolase"/>
    <property type="match status" value="1"/>
</dbReference>
<evidence type="ECO:0000256" key="1">
    <source>
        <dbReference type="ARBA" id="ARBA00005031"/>
    </source>
</evidence>
<keyword evidence="8 13" id="KW-0456">Lyase</keyword>
<comment type="similarity">
    <text evidence="2">Belongs to the enolase family.</text>
</comment>
<evidence type="ECO:0000259" key="12">
    <source>
        <dbReference type="SMART" id="SM01193"/>
    </source>
</evidence>
<dbReference type="PANTHER" id="PTHR11902">
    <property type="entry name" value="ENOLASE"/>
    <property type="match status" value="1"/>
</dbReference>
<sequence length="386" mass="41091">MGVRAWEALDSRAHPTVGCVLSLEGGFEGRALVPTGASIGRFEVSDLRDGGTRYAGLGVRDAVERIEKTVAADLVGLPVGEVDARLDGPSNVTLAVSLAAARAAAAASGLPLWHYLSRGGEYSLPCPMVNVFSGGRHAEGGVRIQDFLAVPLAAKTFAEAMEVVWRVRRQAARLTEERHGTLMSRLVADEGGLAVLAGDDAEPLELLARAIEDVGEPVGVAIDVAATQIEHPEEFLGTLEGWCARYPIVSIEDPLGDDDWDGWADATRRFGHLQLVGDDLFATSAQRLEKAVGLGVANTVLVKPNQVGTLGRAAQTMAAARRHGYATVVSARSGDTEDDVIADLAVGWNAGQIKIGSIMRSERLAKYNRLLQIEALDGVPYRGWQR</sequence>
<proteinExistence type="inferred from homology"/>
<name>A0A345T6T5_9ACTN</name>
<keyword evidence="5" id="KW-0964">Secreted</keyword>
<evidence type="ECO:0000313" key="13">
    <source>
        <dbReference type="EMBL" id="AXI81690.1"/>
    </source>
</evidence>
<evidence type="ECO:0000259" key="11">
    <source>
        <dbReference type="SMART" id="SM01192"/>
    </source>
</evidence>
<dbReference type="Gene3D" id="3.30.390.10">
    <property type="entry name" value="Enolase-like, N-terminal domain"/>
    <property type="match status" value="1"/>
</dbReference>
<dbReference type="UniPathway" id="UPA00109">
    <property type="reaction ID" value="UER00187"/>
</dbReference>
<dbReference type="InterPro" id="IPR036849">
    <property type="entry name" value="Enolase-like_C_sf"/>
</dbReference>
<dbReference type="SMART" id="SM01193">
    <property type="entry name" value="Enolase_N"/>
    <property type="match status" value="1"/>
</dbReference>
<reference evidence="14" key="1">
    <citation type="submission" date="2018-07" db="EMBL/GenBank/DDBJ databases">
        <title>Streptacidiphilus bronchialis DSM 106435 chromosome.</title>
        <authorList>
            <person name="Batra D."/>
            <person name="Gulvik C.A."/>
        </authorList>
    </citation>
    <scope>NUCLEOTIDE SEQUENCE [LARGE SCALE GENOMIC DNA]</scope>
    <source>
        <strain evidence="14">DSM 106435</strain>
    </source>
</reference>
<keyword evidence="14" id="KW-1185">Reference proteome</keyword>
<evidence type="ECO:0000256" key="8">
    <source>
        <dbReference type="ARBA" id="ARBA00023239"/>
    </source>
</evidence>
<keyword evidence="6 10" id="KW-0460">Magnesium</keyword>
<evidence type="ECO:0000256" key="3">
    <source>
        <dbReference type="ARBA" id="ARBA00012058"/>
    </source>
</evidence>
<comment type="pathway">
    <text evidence="1">Carbohydrate degradation; glycolysis; pyruvate from D-glyceraldehyde 3-phosphate: step 4/5.</text>
</comment>
<dbReference type="SFLD" id="SFLDS00001">
    <property type="entry name" value="Enolase"/>
    <property type="match status" value="1"/>
</dbReference>
<feature type="binding site" evidence="10">
    <location>
        <position position="252"/>
    </location>
    <ligand>
        <name>Mg(2+)</name>
        <dbReference type="ChEBI" id="CHEBI:18420"/>
    </ligand>
</feature>
<dbReference type="Pfam" id="PF00113">
    <property type="entry name" value="Enolase_C"/>
    <property type="match status" value="2"/>
</dbReference>
<dbReference type="Pfam" id="PF03952">
    <property type="entry name" value="Enolase_N"/>
    <property type="match status" value="1"/>
</dbReference>
<dbReference type="SUPFAM" id="SSF54826">
    <property type="entry name" value="Enolase N-terminal domain-like"/>
    <property type="match status" value="1"/>
</dbReference>
<gene>
    <name evidence="13" type="primary">eno</name>
    <name evidence="13" type="ORF">C7M71_026895</name>
</gene>
<keyword evidence="10" id="KW-0479">Metal-binding</keyword>
<evidence type="ECO:0000256" key="2">
    <source>
        <dbReference type="ARBA" id="ARBA00009604"/>
    </source>
</evidence>